<comment type="caution">
    <text evidence="1">The sequence shown here is derived from an EMBL/GenBank/DDBJ whole genome shotgun (WGS) entry which is preliminary data.</text>
</comment>
<dbReference type="Proteomes" id="UP001057402">
    <property type="component" value="Chromosome 4"/>
</dbReference>
<organism evidence="1 2">
    <name type="scientific">Melastoma candidum</name>
    <dbReference type="NCBI Taxonomy" id="119954"/>
    <lineage>
        <taxon>Eukaryota</taxon>
        <taxon>Viridiplantae</taxon>
        <taxon>Streptophyta</taxon>
        <taxon>Embryophyta</taxon>
        <taxon>Tracheophyta</taxon>
        <taxon>Spermatophyta</taxon>
        <taxon>Magnoliopsida</taxon>
        <taxon>eudicotyledons</taxon>
        <taxon>Gunneridae</taxon>
        <taxon>Pentapetalae</taxon>
        <taxon>rosids</taxon>
        <taxon>malvids</taxon>
        <taxon>Myrtales</taxon>
        <taxon>Melastomataceae</taxon>
        <taxon>Melastomatoideae</taxon>
        <taxon>Melastomateae</taxon>
        <taxon>Melastoma</taxon>
    </lineage>
</organism>
<proteinExistence type="predicted"/>
<dbReference type="EMBL" id="CM042883">
    <property type="protein sequence ID" value="KAI4375110.1"/>
    <property type="molecule type" value="Genomic_DNA"/>
</dbReference>
<evidence type="ECO:0000313" key="2">
    <source>
        <dbReference type="Proteomes" id="UP001057402"/>
    </source>
</evidence>
<keyword evidence="2" id="KW-1185">Reference proteome</keyword>
<name>A0ACB9R8U0_9MYRT</name>
<protein>
    <submittedName>
        <fullName evidence="1">Uncharacterized protein</fullName>
    </submittedName>
</protein>
<sequence>MVETSVVAPPCLEIGDGDGDGKLLRHLQPSRFSFDFSEYHPDVDNAGLGLGLRLPFFSTRSHRSGDTWIVSLFLFVHVVAFAATMAVNDCAEKSHGDCTVKVLGRFSFQPLSENPLLGPSASTMDLMGALRRSSLTANREIWRMFTCPWLHAGAIHLFVNLVSTGFIGIHLEEEFGPLRIGVIYILSALFGSLVGALFVRDGPAVSSSAALFGLLGAVISSLLCNWKLYTGKTAVVILISTILMNRKFDRYKGGLFDFDSKTSSMKLKQKLDKPVMRIVSLLLFLLLVLGSVALVIRGTDGNEYCSWCRYVDCIPLPRWSCRATAGSCKASENGAGWTLTCTGNGNYKVYPYADLSRERVEDLCSLIC</sequence>
<reference evidence="2" key="1">
    <citation type="journal article" date="2023" name="Front. Plant Sci.">
        <title>Chromosomal-level genome assembly of Melastoma candidum provides insights into trichome evolution.</title>
        <authorList>
            <person name="Zhong Y."/>
            <person name="Wu W."/>
            <person name="Sun C."/>
            <person name="Zou P."/>
            <person name="Liu Y."/>
            <person name="Dai S."/>
            <person name="Zhou R."/>
        </authorList>
    </citation>
    <scope>NUCLEOTIDE SEQUENCE [LARGE SCALE GENOMIC DNA]</scope>
</reference>
<gene>
    <name evidence="1" type="ORF">MLD38_013020</name>
</gene>
<evidence type="ECO:0000313" key="1">
    <source>
        <dbReference type="EMBL" id="KAI4375110.1"/>
    </source>
</evidence>
<accession>A0ACB9R8U0</accession>